<dbReference type="CDD" id="cd05566">
    <property type="entry name" value="PTS_IIB_galactitol"/>
    <property type="match status" value="1"/>
</dbReference>
<proteinExistence type="predicted"/>
<dbReference type="Pfam" id="PF02302">
    <property type="entry name" value="PTS_IIB"/>
    <property type="match status" value="1"/>
</dbReference>
<evidence type="ECO:0000256" key="1">
    <source>
        <dbReference type="ARBA" id="ARBA00022679"/>
    </source>
</evidence>
<dbReference type="Proteomes" id="UP000245369">
    <property type="component" value="Chromosome"/>
</dbReference>
<gene>
    <name evidence="3" type="ORF">DK182_08285</name>
</gene>
<feature type="domain" description="PTS EIIB type-2" evidence="2">
    <location>
        <begin position="4"/>
        <end position="96"/>
    </location>
</feature>
<accession>A0ABN5LPJ9</accession>
<dbReference type="InterPro" id="IPR036095">
    <property type="entry name" value="PTS_EIIB-like_sf"/>
</dbReference>
<keyword evidence="4" id="KW-1185">Reference proteome</keyword>
<dbReference type="Gene3D" id="3.40.50.2300">
    <property type="match status" value="1"/>
</dbReference>
<keyword evidence="1" id="KW-0808">Transferase</keyword>
<dbReference type="InterPro" id="IPR003501">
    <property type="entry name" value="PTS_EIIB_2/3"/>
</dbReference>
<dbReference type="PROSITE" id="PS51099">
    <property type="entry name" value="PTS_EIIB_TYPE_2"/>
    <property type="match status" value="1"/>
</dbReference>
<organism evidence="3 4">
    <name type="scientific">Streptococcus sobrinus</name>
    <dbReference type="NCBI Taxonomy" id="1310"/>
    <lineage>
        <taxon>Bacteria</taxon>
        <taxon>Bacillati</taxon>
        <taxon>Bacillota</taxon>
        <taxon>Bacilli</taxon>
        <taxon>Lactobacillales</taxon>
        <taxon>Streptococcaceae</taxon>
        <taxon>Streptococcus</taxon>
    </lineage>
</organism>
<evidence type="ECO:0000259" key="2">
    <source>
        <dbReference type="PROSITE" id="PS51099"/>
    </source>
</evidence>
<dbReference type="GeneID" id="93924502"/>
<reference evidence="3 4" key="1">
    <citation type="submission" date="2018-05" db="EMBL/GenBank/DDBJ databases">
        <title>Complete genome sequences of Streptococcus sobrinus.</title>
        <authorList>
            <person name="Sales M."/>
            <person name="Jensen P.A."/>
        </authorList>
    </citation>
    <scope>NUCLEOTIDE SEQUENCE [LARGE SCALE GENOMIC DNA]</scope>
    <source>
        <strain evidence="3 4">SL1</strain>
    </source>
</reference>
<dbReference type="InterPro" id="IPR013011">
    <property type="entry name" value="PTS_EIIB_2"/>
</dbReference>
<dbReference type="RefSeq" id="WP_002959794.1">
    <property type="nucleotide sequence ID" value="NZ_CP029490.1"/>
</dbReference>
<dbReference type="EMBL" id="CP029490">
    <property type="protein sequence ID" value="AWN21342.1"/>
    <property type="molecule type" value="Genomic_DNA"/>
</dbReference>
<sequence>MAKVKVLVACGAGIATSTVVMKKIEDLFSKHQIDAEFRQIKIAEAASLQNDYDMLITTTMLPTTYDIPAIKAMSFLTGINQAKAEEEILDTVKKIQSDS</sequence>
<dbReference type="SUPFAM" id="SSF52794">
    <property type="entry name" value="PTS system IIB component-like"/>
    <property type="match status" value="1"/>
</dbReference>
<evidence type="ECO:0000313" key="3">
    <source>
        <dbReference type="EMBL" id="AWN21342.1"/>
    </source>
</evidence>
<evidence type="ECO:0000313" key="4">
    <source>
        <dbReference type="Proteomes" id="UP000245369"/>
    </source>
</evidence>
<protein>
    <submittedName>
        <fullName evidence="3">PTS galactitol transporter subunit IIB</fullName>
    </submittedName>
</protein>
<name>A0ABN5LPJ9_9STRE</name>